<reference evidence="19 20" key="1">
    <citation type="journal article" date="2004" name="PLoS Biol.">
        <title>Genomic insights into methanotrophy: the complete genome sequence of Methylococcus capsulatus (Bath).</title>
        <authorList>
            <person name="Ward N.L."/>
            <person name="Larsen O."/>
            <person name="Sakwa J."/>
            <person name="Bruseth L."/>
            <person name="Khouri H.M."/>
            <person name="Durkin A.S."/>
            <person name="Dimitrov G."/>
            <person name="Jiang L."/>
            <person name="Scanlan D."/>
            <person name="Kang K.H."/>
            <person name="Lewis M.R."/>
            <person name="Nelson K.E."/>
            <person name="Methe B.A."/>
            <person name="Wu M."/>
            <person name="Heidelberg J.F."/>
            <person name="Paulsen I.T."/>
            <person name="Fouts D.E."/>
            <person name="Ravel J."/>
            <person name="Tettelin H."/>
            <person name="Ren Q."/>
            <person name="Read T.D."/>
            <person name="DeBoy R.T."/>
            <person name="Seshadri R."/>
            <person name="Salzberg S.L."/>
            <person name="Jensen H.B."/>
            <person name="Birkeland N.K."/>
            <person name="Nelson W.C."/>
            <person name="Dodson R.J."/>
            <person name="Grindhaug S.H."/>
            <person name="Holt I.E."/>
            <person name="Eidhammer I."/>
            <person name="Jonasen I."/>
            <person name="Vanaken S."/>
            <person name="Utterback T.R."/>
            <person name="Feldblyum T.V."/>
            <person name="Fraser C.M."/>
            <person name="Lillehaug J.R."/>
            <person name="Eisen J.A."/>
        </authorList>
    </citation>
    <scope>NUCLEOTIDE SEQUENCE [LARGE SCALE GENOMIC DNA]</scope>
    <source>
        <strain evidence="20">ATCC 33009 / NCIMB 11132 / Bath</strain>
    </source>
</reference>
<evidence type="ECO:0000256" key="14">
    <source>
        <dbReference type="ARBA" id="ARBA00023136"/>
    </source>
</evidence>
<comment type="subcellular location">
    <subcellularLocation>
        <location evidence="2">Cell inner membrane</location>
        <topology evidence="2">Multi-pass membrane protein</topology>
    </subcellularLocation>
</comment>
<organism evidence="19 20">
    <name type="scientific">Methylococcus capsulatus (strain ATCC 33009 / NCIMB 11132 / Bath)</name>
    <dbReference type="NCBI Taxonomy" id="243233"/>
    <lineage>
        <taxon>Bacteria</taxon>
        <taxon>Pseudomonadati</taxon>
        <taxon>Pseudomonadota</taxon>
        <taxon>Gammaproteobacteria</taxon>
        <taxon>Methylococcales</taxon>
        <taxon>Methylococcaceae</taxon>
        <taxon>Methylococcus</taxon>
    </lineage>
</organism>
<keyword evidence="14 16" id="KW-0472">Membrane</keyword>
<name>Q60AS3_METCA</name>
<sequence>MRRLIPDTLFTRLFLLLLVTLTASHFLGMAVVFNLELSEPPPPPPPPSPLPAPPRLPPLPEWLSRPPPVDFPPPKDNFGWRVPGQEPAPTPTVTPLPGDAPGTRLPLPYRPHGGWISAAMRLIALGLTAWIGARWLSRPINRIAQAAEHFGDSLSTQPLEESGPAEARQAARALNRMQAQLLEQIRQRSQFLAAVSHDLRTPITRLNLRVEGVEPPELREKLHEDLREMSIMLGSTLDYLRGHVEPEPLQPLDVEALVNSLAEDAQDQGQQVSVNGKAKPIMARPVALRRCLDNLIGNALRYGQSAEITLKDTPGTLIIEVRDHGPGIPEDHLEAVFAPFVRLETSRNRASGGTGLGLSIARDVALSHGGRLTLRNCPEGGLIARLNLPRK</sequence>
<keyword evidence="11" id="KW-0067">ATP-binding</keyword>
<dbReference type="InterPro" id="IPR004358">
    <property type="entry name" value="Sig_transdc_His_kin-like_C"/>
</dbReference>
<dbReference type="InterPro" id="IPR036890">
    <property type="entry name" value="HATPase_C_sf"/>
</dbReference>
<evidence type="ECO:0000256" key="3">
    <source>
        <dbReference type="ARBA" id="ARBA00012438"/>
    </source>
</evidence>
<evidence type="ECO:0000313" key="20">
    <source>
        <dbReference type="Proteomes" id="UP000006821"/>
    </source>
</evidence>
<dbReference type="InterPro" id="IPR005467">
    <property type="entry name" value="His_kinase_dom"/>
</dbReference>
<dbReference type="Gene3D" id="1.10.287.130">
    <property type="match status" value="1"/>
</dbReference>
<dbReference type="GeneID" id="88223084"/>
<protein>
    <recommendedName>
        <fullName evidence="3">histidine kinase</fullName>
        <ecNumber evidence="3">2.7.13.3</ecNumber>
    </recommendedName>
</protein>
<dbReference type="PANTHER" id="PTHR44936">
    <property type="entry name" value="SENSOR PROTEIN CREC"/>
    <property type="match status" value="1"/>
</dbReference>
<dbReference type="KEGG" id="mca:MCA0771"/>
<dbReference type="SUPFAM" id="SSF47384">
    <property type="entry name" value="Homodimeric domain of signal transducing histidine kinase"/>
    <property type="match status" value="1"/>
</dbReference>
<dbReference type="InterPro" id="IPR003594">
    <property type="entry name" value="HATPase_dom"/>
</dbReference>
<dbReference type="SMART" id="SM00387">
    <property type="entry name" value="HATPase_c"/>
    <property type="match status" value="1"/>
</dbReference>
<dbReference type="CDD" id="cd06225">
    <property type="entry name" value="HAMP"/>
    <property type="match status" value="1"/>
</dbReference>
<keyword evidence="7" id="KW-0808">Transferase</keyword>
<evidence type="ECO:0000313" key="19">
    <source>
        <dbReference type="EMBL" id="AAU92950.1"/>
    </source>
</evidence>
<feature type="region of interest" description="Disordered" evidence="15">
    <location>
        <begin position="39"/>
        <end position="98"/>
    </location>
</feature>
<dbReference type="Pfam" id="PF02518">
    <property type="entry name" value="HATPase_c"/>
    <property type="match status" value="1"/>
</dbReference>
<dbReference type="InterPro" id="IPR003660">
    <property type="entry name" value="HAMP_dom"/>
</dbReference>
<comment type="catalytic activity">
    <reaction evidence="1">
        <text>ATP + protein L-histidine = ADP + protein N-phospho-L-histidine.</text>
        <dbReference type="EC" id="2.7.13.3"/>
    </reaction>
</comment>
<dbReference type="SUPFAM" id="SSF55874">
    <property type="entry name" value="ATPase domain of HSP90 chaperone/DNA topoisomerase II/histidine kinase"/>
    <property type="match status" value="1"/>
</dbReference>
<keyword evidence="5" id="KW-0997">Cell inner membrane</keyword>
<dbReference type="PROSITE" id="PS50885">
    <property type="entry name" value="HAMP"/>
    <property type="match status" value="1"/>
</dbReference>
<evidence type="ECO:0000259" key="18">
    <source>
        <dbReference type="PROSITE" id="PS50885"/>
    </source>
</evidence>
<dbReference type="GO" id="GO:0005886">
    <property type="term" value="C:plasma membrane"/>
    <property type="evidence" value="ECO:0007669"/>
    <property type="project" value="UniProtKB-SubCell"/>
</dbReference>
<dbReference type="Proteomes" id="UP000006821">
    <property type="component" value="Chromosome"/>
</dbReference>
<dbReference type="Pfam" id="PF00512">
    <property type="entry name" value="HisKA"/>
    <property type="match status" value="1"/>
</dbReference>
<evidence type="ECO:0000256" key="12">
    <source>
        <dbReference type="ARBA" id="ARBA00022989"/>
    </source>
</evidence>
<evidence type="ECO:0000256" key="10">
    <source>
        <dbReference type="ARBA" id="ARBA00022777"/>
    </source>
</evidence>
<keyword evidence="6" id="KW-0597">Phosphoprotein</keyword>
<dbReference type="AlphaFoldDB" id="Q60AS3"/>
<dbReference type="eggNOG" id="COG2205">
    <property type="taxonomic scope" value="Bacteria"/>
</dbReference>
<evidence type="ECO:0000256" key="2">
    <source>
        <dbReference type="ARBA" id="ARBA00004429"/>
    </source>
</evidence>
<dbReference type="EC" id="2.7.13.3" evidence="3"/>
<evidence type="ECO:0000256" key="4">
    <source>
        <dbReference type="ARBA" id="ARBA00022475"/>
    </source>
</evidence>
<feature type="domain" description="Histidine kinase" evidence="17">
    <location>
        <begin position="194"/>
        <end position="391"/>
    </location>
</feature>
<keyword evidence="13" id="KW-0902">Two-component regulatory system</keyword>
<dbReference type="GO" id="GO:0005524">
    <property type="term" value="F:ATP binding"/>
    <property type="evidence" value="ECO:0007669"/>
    <property type="project" value="UniProtKB-KW"/>
</dbReference>
<dbReference type="PROSITE" id="PS50109">
    <property type="entry name" value="HIS_KIN"/>
    <property type="match status" value="1"/>
</dbReference>
<dbReference type="CDD" id="cd00082">
    <property type="entry name" value="HisKA"/>
    <property type="match status" value="1"/>
</dbReference>
<dbReference type="InterPro" id="IPR036097">
    <property type="entry name" value="HisK_dim/P_sf"/>
</dbReference>
<dbReference type="PANTHER" id="PTHR44936:SF5">
    <property type="entry name" value="SENSOR HISTIDINE KINASE ENVZ"/>
    <property type="match status" value="1"/>
</dbReference>
<dbReference type="CDD" id="cd00075">
    <property type="entry name" value="HATPase"/>
    <property type="match status" value="1"/>
</dbReference>
<dbReference type="PRINTS" id="PR00344">
    <property type="entry name" value="BCTRLSENSOR"/>
</dbReference>
<evidence type="ECO:0000256" key="9">
    <source>
        <dbReference type="ARBA" id="ARBA00022741"/>
    </source>
</evidence>
<dbReference type="InterPro" id="IPR003661">
    <property type="entry name" value="HisK_dim/P_dom"/>
</dbReference>
<accession>Q60AS3</accession>
<dbReference type="HOGENOM" id="CLU_000445_89_27_6"/>
<proteinExistence type="predicted"/>
<dbReference type="Gene3D" id="3.30.565.10">
    <property type="entry name" value="Histidine kinase-like ATPase, C-terminal domain"/>
    <property type="match status" value="1"/>
</dbReference>
<gene>
    <name evidence="19" type="ordered locus">MCA0771</name>
</gene>
<dbReference type="InterPro" id="IPR050980">
    <property type="entry name" value="2C_sensor_his_kinase"/>
</dbReference>
<evidence type="ECO:0000256" key="1">
    <source>
        <dbReference type="ARBA" id="ARBA00000085"/>
    </source>
</evidence>
<evidence type="ECO:0000256" key="15">
    <source>
        <dbReference type="SAM" id="MobiDB-lite"/>
    </source>
</evidence>
<feature type="compositionally biased region" description="Pro residues" evidence="15">
    <location>
        <begin position="39"/>
        <end position="75"/>
    </location>
</feature>
<evidence type="ECO:0000256" key="13">
    <source>
        <dbReference type="ARBA" id="ARBA00023012"/>
    </source>
</evidence>
<dbReference type="EMBL" id="AE017282">
    <property type="protein sequence ID" value="AAU92950.1"/>
    <property type="molecule type" value="Genomic_DNA"/>
</dbReference>
<dbReference type="GO" id="GO:0000155">
    <property type="term" value="F:phosphorelay sensor kinase activity"/>
    <property type="evidence" value="ECO:0007669"/>
    <property type="project" value="InterPro"/>
</dbReference>
<evidence type="ECO:0000259" key="17">
    <source>
        <dbReference type="PROSITE" id="PS50109"/>
    </source>
</evidence>
<evidence type="ECO:0000256" key="7">
    <source>
        <dbReference type="ARBA" id="ARBA00022679"/>
    </source>
</evidence>
<keyword evidence="9" id="KW-0547">Nucleotide-binding</keyword>
<dbReference type="STRING" id="243233.MCA0771"/>
<keyword evidence="12 16" id="KW-1133">Transmembrane helix</keyword>
<feature type="domain" description="HAMP" evidence="18">
    <location>
        <begin position="134"/>
        <end position="186"/>
    </location>
</feature>
<dbReference type="Pfam" id="PF00672">
    <property type="entry name" value="HAMP"/>
    <property type="match status" value="1"/>
</dbReference>
<dbReference type="SMART" id="SM00388">
    <property type="entry name" value="HisKA"/>
    <property type="match status" value="1"/>
</dbReference>
<keyword evidence="10 19" id="KW-0418">Kinase</keyword>
<evidence type="ECO:0000256" key="11">
    <source>
        <dbReference type="ARBA" id="ARBA00022840"/>
    </source>
</evidence>
<evidence type="ECO:0000256" key="5">
    <source>
        <dbReference type="ARBA" id="ARBA00022519"/>
    </source>
</evidence>
<dbReference type="RefSeq" id="WP_010960099.1">
    <property type="nucleotide sequence ID" value="NC_002977.6"/>
</dbReference>
<keyword evidence="4" id="KW-1003">Cell membrane</keyword>
<evidence type="ECO:0000256" key="6">
    <source>
        <dbReference type="ARBA" id="ARBA00022553"/>
    </source>
</evidence>
<keyword evidence="8 16" id="KW-0812">Transmembrane</keyword>
<evidence type="ECO:0000256" key="8">
    <source>
        <dbReference type="ARBA" id="ARBA00022692"/>
    </source>
</evidence>
<feature type="transmembrane region" description="Helical" evidence="16">
    <location>
        <begin position="12"/>
        <end position="35"/>
    </location>
</feature>
<evidence type="ECO:0000256" key="16">
    <source>
        <dbReference type="SAM" id="Phobius"/>
    </source>
</evidence>
<dbReference type="SMART" id="SM00304">
    <property type="entry name" value="HAMP"/>
    <property type="match status" value="1"/>
</dbReference>